<dbReference type="PROSITE" id="PS00584">
    <property type="entry name" value="PFKB_KINASES_2"/>
    <property type="match status" value="1"/>
</dbReference>
<dbReference type="InterPro" id="IPR029056">
    <property type="entry name" value="Ribokinase-like"/>
</dbReference>
<feature type="binding site" evidence="12">
    <location>
        <position position="294"/>
    </location>
    <ligand>
        <name>K(+)</name>
        <dbReference type="ChEBI" id="CHEBI:29103"/>
    </ligand>
</feature>
<dbReference type="GO" id="GO:0046872">
    <property type="term" value="F:metal ion binding"/>
    <property type="evidence" value="ECO:0007669"/>
    <property type="project" value="UniProtKB-KW"/>
</dbReference>
<comment type="function">
    <text evidence="12">Catalyzes the phosphorylation of ribose at O-5 in a reaction requiring ATP and magnesium. The resulting D-ribose-5-phosphate can then be used either for sythesis of nucleotides, histidine, and tryptophan, or as a component of the pentose phosphate pathway.</text>
</comment>
<dbReference type="PIRSF" id="PIRSF000535">
    <property type="entry name" value="1PFK/6PFK/LacC"/>
    <property type="match status" value="1"/>
</dbReference>
<dbReference type="EC" id="2.7.1.15" evidence="2 12"/>
<keyword evidence="13" id="KW-0423">Lactose metabolism</keyword>
<sequence>MLKEPIITVLGSMTMDLVATAQRRPIKGETILGKDFGMVPGGKGANQAVTAAKLGIKTYMVGRLGKDLFTSPILDNLRSEGVVTDFIKVDENSATGIAHISVDAQGDNSIIMVPLANANVNQQDVDEVEELISRSTLLMMQLEIPVETVFYATKVAKRYGIPVILNPAPAQPLPDEMYSYIDYLTPNETETEILTGIKLTDIESAKFAAKELLNRGVKNVVITLGENGCLLADGEDYHHITARKVEVVDTTAAGDAFNGGMAVGLAKGMSLKEAVQYGGIVGTLAVTKFGAQSSLPSLQEVNEFIKASLSQA</sequence>
<comment type="caution">
    <text evidence="12">Lacks conserved residue(s) required for the propagation of feature annotation.</text>
</comment>
<comment type="caution">
    <text evidence="15">The sequence shown here is derived from an EMBL/GenBank/DDBJ whole genome shotgun (WGS) entry which is preliminary data.</text>
</comment>
<keyword evidence="5 12" id="KW-0479">Metal-binding</keyword>
<evidence type="ECO:0000256" key="9">
    <source>
        <dbReference type="ARBA" id="ARBA00022842"/>
    </source>
</evidence>
<dbReference type="GO" id="GO:0019303">
    <property type="term" value="P:D-ribose catabolic process"/>
    <property type="evidence" value="ECO:0007669"/>
    <property type="project" value="UniProtKB-UniRule"/>
</dbReference>
<feature type="binding site" evidence="12">
    <location>
        <position position="288"/>
    </location>
    <ligand>
        <name>K(+)</name>
        <dbReference type="ChEBI" id="CHEBI:29103"/>
    </ligand>
</feature>
<comment type="similarity">
    <text evidence="1">Belongs to the carbohydrate kinase pfkB family.</text>
</comment>
<feature type="binding site" evidence="12">
    <location>
        <position position="143"/>
    </location>
    <ligand>
        <name>substrate</name>
    </ligand>
</feature>
<name>A0AAV4LBH1_9BACL</name>
<keyword evidence="8 12" id="KW-0067">ATP-binding</keyword>
<comment type="cofactor">
    <cofactor evidence="12">
        <name>Mg(2+)</name>
        <dbReference type="ChEBI" id="CHEBI:18420"/>
    </cofactor>
    <text evidence="12">Requires a divalent cation, most likely magnesium in vivo, as an electrophilic catalyst to aid phosphoryl group transfer. It is the chelate of the metal and the nucleotide that is the actual substrate.</text>
</comment>
<dbReference type="InterPro" id="IPR002139">
    <property type="entry name" value="Ribo/fructo_kinase"/>
</dbReference>
<keyword evidence="4 12" id="KW-0808">Transferase</keyword>
<organism evidence="15 16">
    <name type="scientific">Collibacillus ludicampi</name>
    <dbReference type="NCBI Taxonomy" id="2771369"/>
    <lineage>
        <taxon>Bacteria</taxon>
        <taxon>Bacillati</taxon>
        <taxon>Bacillota</taxon>
        <taxon>Bacilli</taxon>
        <taxon>Bacillales</taxon>
        <taxon>Alicyclobacillaceae</taxon>
        <taxon>Collibacillus</taxon>
    </lineage>
</organism>
<dbReference type="GO" id="GO:0005524">
    <property type="term" value="F:ATP binding"/>
    <property type="evidence" value="ECO:0007669"/>
    <property type="project" value="UniProtKB-UniRule"/>
</dbReference>
<keyword evidence="12" id="KW-0963">Cytoplasm</keyword>
<comment type="pathway">
    <text evidence="13">Carbohydrate metabolism; D-tagatose 6-phosphate degradation; D-glyceraldehyde 3-phosphate and glycerone phosphate from D-tagatose 6-phosphate: step 1/2.</text>
</comment>
<dbReference type="Proteomes" id="UP001057291">
    <property type="component" value="Unassembled WGS sequence"/>
</dbReference>
<evidence type="ECO:0000256" key="11">
    <source>
        <dbReference type="ARBA" id="ARBA00023277"/>
    </source>
</evidence>
<comment type="similarity">
    <text evidence="12">Belongs to the carbohydrate kinase PfkB family. Ribokinase subfamily.</text>
</comment>
<dbReference type="RefSeq" id="WP_282198367.1">
    <property type="nucleotide sequence ID" value="NZ_BOQE01000001.1"/>
</dbReference>
<keyword evidence="6 12" id="KW-0547">Nucleotide-binding</keyword>
<dbReference type="EMBL" id="BOQE01000001">
    <property type="protein sequence ID" value="GIM45141.1"/>
    <property type="molecule type" value="Genomic_DNA"/>
</dbReference>
<dbReference type="GO" id="GO:0009024">
    <property type="term" value="F:tagatose-6-phosphate kinase activity"/>
    <property type="evidence" value="ECO:0007669"/>
    <property type="project" value="UniProtKB-EC"/>
</dbReference>
<reference evidence="15" key="1">
    <citation type="journal article" date="2023" name="Int. J. Syst. Evol. Microbiol.">
        <title>Collibacillus ludicampi gen. nov., sp. nov., a new soil bacterium of the family Alicyclobacillaceae.</title>
        <authorList>
            <person name="Jojima T."/>
            <person name="Ioku Y."/>
            <person name="Fukuta Y."/>
            <person name="Shirasaka N."/>
            <person name="Matsumura Y."/>
            <person name="Mori M."/>
        </authorList>
    </citation>
    <scope>NUCLEOTIDE SEQUENCE</scope>
    <source>
        <strain evidence="15">TP075</strain>
    </source>
</reference>
<feature type="binding site" evidence="12">
    <location>
        <begin position="14"/>
        <end position="16"/>
    </location>
    <ligand>
        <name>substrate</name>
    </ligand>
</feature>
<dbReference type="CDD" id="cd01174">
    <property type="entry name" value="ribokinase"/>
    <property type="match status" value="1"/>
</dbReference>
<dbReference type="GO" id="GO:0005988">
    <property type="term" value="P:lactose metabolic process"/>
    <property type="evidence" value="ECO:0007669"/>
    <property type="project" value="UniProtKB-KW"/>
</dbReference>
<comment type="catalytic activity">
    <reaction evidence="12">
        <text>D-ribose + ATP = D-ribose 5-phosphate + ADP + H(+)</text>
        <dbReference type="Rhea" id="RHEA:13697"/>
        <dbReference type="ChEBI" id="CHEBI:15378"/>
        <dbReference type="ChEBI" id="CHEBI:30616"/>
        <dbReference type="ChEBI" id="CHEBI:47013"/>
        <dbReference type="ChEBI" id="CHEBI:78346"/>
        <dbReference type="ChEBI" id="CHEBI:456216"/>
        <dbReference type="EC" id="2.7.1.15"/>
    </reaction>
</comment>
<feature type="binding site" evidence="12">
    <location>
        <position position="249"/>
    </location>
    <ligand>
        <name>K(+)</name>
        <dbReference type="ChEBI" id="CHEBI:29103"/>
    </ligand>
</feature>
<dbReference type="Gene3D" id="3.40.1190.20">
    <property type="match status" value="1"/>
</dbReference>
<protein>
    <recommendedName>
        <fullName evidence="3 12">Ribokinase</fullName>
        <shortName evidence="12">RK</shortName>
        <ecNumber evidence="2 12">2.7.1.15</ecNumber>
    </recommendedName>
</protein>
<feature type="binding site" evidence="12">
    <location>
        <position position="285"/>
    </location>
    <ligand>
        <name>K(+)</name>
        <dbReference type="ChEBI" id="CHEBI:29103"/>
    </ligand>
</feature>
<accession>A0AAV4LBH1</accession>
<dbReference type="InterPro" id="IPR011877">
    <property type="entry name" value="Ribokinase"/>
</dbReference>
<evidence type="ECO:0000256" key="1">
    <source>
        <dbReference type="ARBA" id="ARBA00005380"/>
    </source>
</evidence>
<dbReference type="HAMAP" id="MF_01987">
    <property type="entry name" value="Ribokinase"/>
    <property type="match status" value="1"/>
</dbReference>
<comment type="subcellular location">
    <subcellularLocation>
        <location evidence="12">Cytoplasm</location>
    </subcellularLocation>
</comment>
<proteinExistence type="inferred from homology"/>
<dbReference type="InterPro" id="IPR017583">
    <property type="entry name" value="Tagatose/fructose_Pkinase"/>
</dbReference>
<evidence type="ECO:0000256" key="8">
    <source>
        <dbReference type="ARBA" id="ARBA00022840"/>
    </source>
</evidence>
<keyword evidence="7 12" id="KW-0418">Kinase</keyword>
<feature type="binding site" evidence="12">
    <location>
        <begin position="42"/>
        <end position="46"/>
    </location>
    <ligand>
        <name>substrate</name>
    </ligand>
</feature>
<evidence type="ECO:0000313" key="15">
    <source>
        <dbReference type="EMBL" id="GIM45141.1"/>
    </source>
</evidence>
<comment type="pathway">
    <text evidence="12">Carbohydrate metabolism; D-ribose degradation; D-ribose 5-phosphate from beta-D-ribopyranose: step 2/2.</text>
</comment>
<keyword evidence="9 12" id="KW-0460">Magnesium</keyword>
<dbReference type="PANTHER" id="PTHR10584">
    <property type="entry name" value="SUGAR KINASE"/>
    <property type="match status" value="1"/>
</dbReference>
<comment type="catalytic activity">
    <reaction evidence="13">
        <text>D-tagatofuranose 6-phosphate + ATP = D-tagatofuranose 1,6-bisphosphate + ADP + H(+)</text>
        <dbReference type="Rhea" id="RHEA:12420"/>
        <dbReference type="ChEBI" id="CHEBI:15378"/>
        <dbReference type="ChEBI" id="CHEBI:30616"/>
        <dbReference type="ChEBI" id="CHEBI:58694"/>
        <dbReference type="ChEBI" id="CHEBI:58695"/>
        <dbReference type="ChEBI" id="CHEBI:456216"/>
        <dbReference type="EC" id="2.7.1.144"/>
    </reaction>
</comment>
<dbReference type="GO" id="GO:0004747">
    <property type="term" value="F:ribokinase activity"/>
    <property type="evidence" value="ECO:0007669"/>
    <property type="project" value="UniProtKB-UniRule"/>
</dbReference>
<dbReference type="InterPro" id="IPR011611">
    <property type="entry name" value="PfkB_dom"/>
</dbReference>
<dbReference type="PANTHER" id="PTHR10584:SF166">
    <property type="entry name" value="RIBOKINASE"/>
    <property type="match status" value="1"/>
</dbReference>
<dbReference type="PRINTS" id="PR00990">
    <property type="entry name" value="RIBOKINASE"/>
</dbReference>
<dbReference type="AlphaFoldDB" id="A0AAV4LBH1"/>
<keyword evidence="16" id="KW-1185">Reference proteome</keyword>
<dbReference type="SUPFAM" id="SSF53613">
    <property type="entry name" value="Ribokinase-like"/>
    <property type="match status" value="1"/>
</dbReference>
<feature type="binding site" evidence="12">
    <location>
        <begin position="223"/>
        <end position="228"/>
    </location>
    <ligand>
        <name>ATP</name>
        <dbReference type="ChEBI" id="CHEBI:30616"/>
    </ligand>
</feature>
<dbReference type="InterPro" id="IPR002173">
    <property type="entry name" value="Carboh/pur_kinase_PfkB_CS"/>
</dbReference>
<evidence type="ECO:0000256" key="13">
    <source>
        <dbReference type="PIRNR" id="PIRNR000535"/>
    </source>
</evidence>
<gene>
    <name evidence="12 15" type="primary">rbsK</name>
    <name evidence="15" type="ORF">DNHGIG_06900</name>
</gene>
<comment type="subunit">
    <text evidence="12">Homodimer.</text>
</comment>
<evidence type="ECO:0000256" key="3">
    <source>
        <dbReference type="ARBA" id="ARBA00016943"/>
    </source>
</evidence>
<evidence type="ECO:0000259" key="14">
    <source>
        <dbReference type="Pfam" id="PF00294"/>
    </source>
</evidence>
<dbReference type="Pfam" id="PF00294">
    <property type="entry name" value="PfkB"/>
    <property type="match status" value="1"/>
</dbReference>
<evidence type="ECO:0000256" key="12">
    <source>
        <dbReference type="HAMAP-Rule" id="MF_01987"/>
    </source>
</evidence>
<evidence type="ECO:0000256" key="10">
    <source>
        <dbReference type="ARBA" id="ARBA00022958"/>
    </source>
</evidence>
<feature type="active site" description="Proton acceptor" evidence="12">
    <location>
        <position position="255"/>
    </location>
</feature>
<keyword evidence="11 12" id="KW-0119">Carbohydrate metabolism</keyword>
<evidence type="ECO:0000256" key="7">
    <source>
        <dbReference type="ARBA" id="ARBA00022777"/>
    </source>
</evidence>
<feature type="binding site" evidence="12">
    <location>
        <begin position="254"/>
        <end position="255"/>
    </location>
    <ligand>
        <name>ATP</name>
        <dbReference type="ChEBI" id="CHEBI:30616"/>
    </ligand>
</feature>
<evidence type="ECO:0000256" key="6">
    <source>
        <dbReference type="ARBA" id="ARBA00022741"/>
    </source>
</evidence>
<feature type="domain" description="Carbohydrate kinase PfkB" evidence="14">
    <location>
        <begin position="7"/>
        <end position="297"/>
    </location>
</feature>
<comment type="similarity">
    <text evidence="13">Belongs to the carbohydrate kinase PfkB family. LacC subfamily.</text>
</comment>
<evidence type="ECO:0000256" key="2">
    <source>
        <dbReference type="ARBA" id="ARBA00012035"/>
    </source>
</evidence>
<dbReference type="GO" id="GO:0005829">
    <property type="term" value="C:cytosol"/>
    <property type="evidence" value="ECO:0007669"/>
    <property type="project" value="TreeGrafter"/>
</dbReference>
<comment type="activity regulation">
    <text evidence="12">Activated by a monovalent cation that binds near, but not in, the active site. The most likely occupant of the site in vivo is potassium. Ion binding induces a conformational change that may alter substrate affinity.</text>
</comment>
<dbReference type="NCBIfam" id="TIGR02152">
    <property type="entry name" value="D_ribokin_bact"/>
    <property type="match status" value="1"/>
</dbReference>
<feature type="binding site" evidence="12">
    <location>
        <position position="187"/>
    </location>
    <ligand>
        <name>ATP</name>
        <dbReference type="ChEBI" id="CHEBI:30616"/>
    </ligand>
</feature>
<feature type="binding site" evidence="12">
    <location>
        <position position="290"/>
    </location>
    <ligand>
        <name>K(+)</name>
        <dbReference type="ChEBI" id="CHEBI:29103"/>
    </ligand>
</feature>
<feature type="binding site" evidence="12">
    <location>
        <position position="255"/>
    </location>
    <ligand>
        <name>substrate</name>
    </ligand>
</feature>
<keyword evidence="10 12" id="KW-0630">Potassium</keyword>
<evidence type="ECO:0000256" key="4">
    <source>
        <dbReference type="ARBA" id="ARBA00022679"/>
    </source>
</evidence>
<feature type="binding site" evidence="12">
    <location>
        <position position="251"/>
    </location>
    <ligand>
        <name>K(+)</name>
        <dbReference type="ChEBI" id="CHEBI:29103"/>
    </ligand>
</feature>
<evidence type="ECO:0000313" key="16">
    <source>
        <dbReference type="Proteomes" id="UP001057291"/>
    </source>
</evidence>
<evidence type="ECO:0000256" key="5">
    <source>
        <dbReference type="ARBA" id="ARBA00022723"/>
    </source>
</evidence>